<keyword evidence="1" id="KW-0479">Metal-binding</keyword>
<dbReference type="Pfam" id="PF13445">
    <property type="entry name" value="zf-RING_UBOX"/>
    <property type="match status" value="1"/>
</dbReference>
<dbReference type="AlphaFoldDB" id="A0A7R9H256"/>
<dbReference type="EMBL" id="OD002387">
    <property type="protein sequence ID" value="CAD7405061.1"/>
    <property type="molecule type" value="Genomic_DNA"/>
</dbReference>
<accession>A0A7R9H256</accession>
<organism evidence="5">
    <name type="scientific">Timema poppense</name>
    <name type="common">Walking stick</name>
    <dbReference type="NCBI Taxonomy" id="170557"/>
    <lineage>
        <taxon>Eukaryota</taxon>
        <taxon>Metazoa</taxon>
        <taxon>Ecdysozoa</taxon>
        <taxon>Arthropoda</taxon>
        <taxon>Hexapoda</taxon>
        <taxon>Insecta</taxon>
        <taxon>Pterygota</taxon>
        <taxon>Neoptera</taxon>
        <taxon>Polyneoptera</taxon>
        <taxon>Phasmatodea</taxon>
        <taxon>Timematodea</taxon>
        <taxon>Timematoidea</taxon>
        <taxon>Timematidae</taxon>
        <taxon>Timema</taxon>
    </lineage>
</organism>
<keyword evidence="2" id="KW-0863">Zinc-finger</keyword>
<feature type="domain" description="Zinc finger RING-type eukaryotic" evidence="4">
    <location>
        <begin position="17"/>
        <end position="55"/>
    </location>
</feature>
<evidence type="ECO:0000256" key="1">
    <source>
        <dbReference type="ARBA" id="ARBA00022723"/>
    </source>
</evidence>
<sequence>MLMSHHLHGDTNITDKYCSPRVLSCLHVFCEGCLDKMLIDGGGDSSKRETTIKCPIPLAVRTPRYDSSQ</sequence>
<name>A0A7R9H256_TIMPO</name>
<dbReference type="InterPro" id="IPR017907">
    <property type="entry name" value="Znf_RING_CS"/>
</dbReference>
<keyword evidence="3" id="KW-0862">Zinc</keyword>
<reference evidence="5" key="1">
    <citation type="submission" date="2020-11" db="EMBL/GenBank/DDBJ databases">
        <authorList>
            <person name="Tran Van P."/>
        </authorList>
    </citation>
    <scope>NUCLEOTIDE SEQUENCE</scope>
</reference>
<dbReference type="InterPro" id="IPR013083">
    <property type="entry name" value="Znf_RING/FYVE/PHD"/>
</dbReference>
<proteinExistence type="predicted"/>
<dbReference type="SUPFAM" id="SSF57850">
    <property type="entry name" value="RING/U-box"/>
    <property type="match status" value="1"/>
</dbReference>
<protein>
    <recommendedName>
        <fullName evidence="4">Zinc finger RING-type eukaryotic domain-containing protein</fullName>
    </recommendedName>
</protein>
<gene>
    <name evidence="5" type="ORF">TPSB3V08_LOCUS4794</name>
</gene>
<dbReference type="InterPro" id="IPR027370">
    <property type="entry name" value="Znf-RING_euk"/>
</dbReference>
<evidence type="ECO:0000256" key="3">
    <source>
        <dbReference type="ARBA" id="ARBA00022833"/>
    </source>
</evidence>
<dbReference type="Gene3D" id="3.30.40.10">
    <property type="entry name" value="Zinc/RING finger domain, C3HC4 (zinc finger)"/>
    <property type="match status" value="1"/>
</dbReference>
<dbReference type="GO" id="GO:0008270">
    <property type="term" value="F:zinc ion binding"/>
    <property type="evidence" value="ECO:0007669"/>
    <property type="project" value="UniProtKB-KW"/>
</dbReference>
<evidence type="ECO:0000313" key="5">
    <source>
        <dbReference type="EMBL" id="CAD7405061.1"/>
    </source>
</evidence>
<evidence type="ECO:0000259" key="4">
    <source>
        <dbReference type="Pfam" id="PF13445"/>
    </source>
</evidence>
<dbReference type="PROSITE" id="PS00518">
    <property type="entry name" value="ZF_RING_1"/>
    <property type="match status" value="1"/>
</dbReference>
<evidence type="ECO:0000256" key="2">
    <source>
        <dbReference type="ARBA" id="ARBA00022771"/>
    </source>
</evidence>